<gene>
    <name evidence="1" type="ORF">KME15_22010</name>
</gene>
<organism evidence="1 2">
    <name type="scientific">Drouetiella hepatica Uher 2000/2452</name>
    <dbReference type="NCBI Taxonomy" id="904376"/>
    <lineage>
        <taxon>Bacteria</taxon>
        <taxon>Bacillati</taxon>
        <taxon>Cyanobacteriota</taxon>
        <taxon>Cyanophyceae</taxon>
        <taxon>Oculatellales</taxon>
        <taxon>Oculatellaceae</taxon>
        <taxon>Drouetiella</taxon>
    </lineage>
</organism>
<reference evidence="1" key="2">
    <citation type="journal article" date="2022" name="Microbiol. Resour. Announc.">
        <title>Metagenome Sequencing to Explore Phylogenomics of Terrestrial Cyanobacteria.</title>
        <authorList>
            <person name="Ward R.D."/>
            <person name="Stajich J.E."/>
            <person name="Johansen J.R."/>
            <person name="Huntemann M."/>
            <person name="Clum A."/>
            <person name="Foster B."/>
            <person name="Foster B."/>
            <person name="Roux S."/>
            <person name="Palaniappan K."/>
            <person name="Varghese N."/>
            <person name="Mukherjee S."/>
            <person name="Reddy T.B.K."/>
            <person name="Daum C."/>
            <person name="Copeland A."/>
            <person name="Chen I.A."/>
            <person name="Ivanova N.N."/>
            <person name="Kyrpides N.C."/>
            <person name="Shapiro N."/>
            <person name="Eloe-Fadrosh E.A."/>
            <person name="Pietrasiak N."/>
        </authorList>
    </citation>
    <scope>NUCLEOTIDE SEQUENCE</scope>
    <source>
        <strain evidence="1">UHER 2000/2452</strain>
    </source>
</reference>
<dbReference type="Proteomes" id="UP000757435">
    <property type="component" value="Unassembled WGS sequence"/>
</dbReference>
<proteinExistence type="predicted"/>
<dbReference type="AlphaFoldDB" id="A0A951URA4"/>
<name>A0A951URA4_9CYAN</name>
<evidence type="ECO:0000313" key="1">
    <source>
        <dbReference type="EMBL" id="MBW4661358.1"/>
    </source>
</evidence>
<protein>
    <submittedName>
        <fullName evidence="1">Uncharacterized protein</fullName>
    </submittedName>
</protein>
<evidence type="ECO:0000313" key="2">
    <source>
        <dbReference type="Proteomes" id="UP000757435"/>
    </source>
</evidence>
<dbReference type="EMBL" id="JAHHHD010000035">
    <property type="protein sequence ID" value="MBW4661358.1"/>
    <property type="molecule type" value="Genomic_DNA"/>
</dbReference>
<sequence length="301" mass="33645">MSQEIRRELISKNLGIIPINHGKVYTFQIALPDPGKQEISLERSQAIESSLLQHQSNLASLILRRTESYGDDIEYELVYGAEWLQVAQKLDIEMLWAWVFDMTDEQALAAKAELSQLFSSSISVPDSGEQHPVDSADLEQMIDRKLQSTANSIKQVLAASLDKFKEAFDDKLKTLHYGLDRLTDSFSEIPELSTQINQLREQIESVGLKSTGSRAKALTSFNGIKTNLLTASEQEITNLLSQVVTQPKQIEAALKAIAYWNQPGKTLTWENLERSTKSGTAHKIPGFAQGTLDRLKQIGEI</sequence>
<comment type="caution">
    <text evidence="1">The sequence shown here is derived from an EMBL/GenBank/DDBJ whole genome shotgun (WGS) entry which is preliminary data.</text>
</comment>
<accession>A0A951URA4</accession>
<reference evidence="1" key="1">
    <citation type="submission" date="2021-05" db="EMBL/GenBank/DDBJ databases">
        <authorList>
            <person name="Pietrasiak N."/>
            <person name="Ward R."/>
            <person name="Stajich J.E."/>
            <person name="Kurbessoian T."/>
        </authorList>
    </citation>
    <scope>NUCLEOTIDE SEQUENCE</scope>
    <source>
        <strain evidence="1">UHER 2000/2452</strain>
    </source>
</reference>